<evidence type="ECO:0000256" key="10">
    <source>
        <dbReference type="RuleBase" id="RU000405"/>
    </source>
</evidence>
<keyword evidence="3" id="KW-0812">Transmembrane</keyword>
<dbReference type="SMART" id="SM00044">
    <property type="entry name" value="CYCc"/>
    <property type="match status" value="1"/>
</dbReference>
<dbReference type="FunFam" id="3.30.70.1230:FF:000036">
    <property type="entry name" value="Adenylate/guanylate cyclase catalytic domain protein"/>
    <property type="match status" value="1"/>
</dbReference>
<gene>
    <name evidence="14" type="ORF">QTG54_007853</name>
</gene>
<evidence type="ECO:0000256" key="4">
    <source>
        <dbReference type="ARBA" id="ARBA00022741"/>
    </source>
</evidence>
<keyword evidence="4" id="KW-0547">Nucleotide-binding</keyword>
<dbReference type="Pfam" id="PF13426">
    <property type="entry name" value="PAS_9"/>
    <property type="match status" value="1"/>
</dbReference>
<evidence type="ECO:0000256" key="6">
    <source>
        <dbReference type="ARBA" id="ARBA00022840"/>
    </source>
</evidence>
<dbReference type="Gene3D" id="3.30.70.1230">
    <property type="entry name" value="Nucleotide cyclase"/>
    <property type="match status" value="1"/>
</dbReference>
<evidence type="ECO:0000256" key="11">
    <source>
        <dbReference type="SAM" id="MobiDB-lite"/>
    </source>
</evidence>
<evidence type="ECO:0000256" key="1">
    <source>
        <dbReference type="ARBA" id="ARBA00004370"/>
    </source>
</evidence>
<feature type="domain" description="PAS" evidence="12">
    <location>
        <begin position="462"/>
        <end position="532"/>
    </location>
</feature>
<dbReference type="EMBL" id="JATAAI010000013">
    <property type="protein sequence ID" value="KAK1741375.1"/>
    <property type="molecule type" value="Genomic_DNA"/>
</dbReference>
<evidence type="ECO:0000256" key="9">
    <source>
        <dbReference type="ARBA" id="ARBA00023239"/>
    </source>
</evidence>
<feature type="domain" description="Guanylate cyclase" evidence="13">
    <location>
        <begin position="625"/>
        <end position="755"/>
    </location>
</feature>
<keyword evidence="2" id="KW-0808">Transferase</keyword>
<dbReference type="InterPro" id="IPR001610">
    <property type="entry name" value="PAC"/>
</dbReference>
<dbReference type="GO" id="GO:0005886">
    <property type="term" value="C:plasma membrane"/>
    <property type="evidence" value="ECO:0007669"/>
    <property type="project" value="TreeGrafter"/>
</dbReference>
<keyword evidence="15" id="KW-1185">Reference proteome</keyword>
<dbReference type="GO" id="GO:0001653">
    <property type="term" value="F:peptide receptor activity"/>
    <property type="evidence" value="ECO:0007669"/>
    <property type="project" value="TreeGrafter"/>
</dbReference>
<feature type="domain" description="PAS" evidence="12">
    <location>
        <begin position="335"/>
        <end position="405"/>
    </location>
</feature>
<dbReference type="PROSITE" id="PS50112">
    <property type="entry name" value="PAS"/>
    <property type="match status" value="3"/>
</dbReference>
<feature type="region of interest" description="Disordered" evidence="11">
    <location>
        <begin position="808"/>
        <end position="832"/>
    </location>
</feature>
<evidence type="ECO:0000256" key="7">
    <source>
        <dbReference type="ARBA" id="ARBA00022989"/>
    </source>
</evidence>
<dbReference type="SMART" id="SM00086">
    <property type="entry name" value="PAC"/>
    <property type="match status" value="3"/>
</dbReference>
<keyword evidence="8" id="KW-0472">Membrane</keyword>
<dbReference type="NCBIfam" id="TIGR00229">
    <property type="entry name" value="sensory_box"/>
    <property type="match status" value="3"/>
</dbReference>
<dbReference type="Pfam" id="PF00211">
    <property type="entry name" value="Guanylate_cyc"/>
    <property type="match status" value="1"/>
</dbReference>
<keyword evidence="5" id="KW-0418">Kinase</keyword>
<reference evidence="14" key="1">
    <citation type="submission" date="2023-06" db="EMBL/GenBank/DDBJ databases">
        <title>Survivors Of The Sea: Transcriptome response of Skeletonema marinoi to long-term dormancy.</title>
        <authorList>
            <person name="Pinder M.I.M."/>
            <person name="Kourtchenko O."/>
            <person name="Robertson E.K."/>
            <person name="Larsson T."/>
            <person name="Maumus F."/>
            <person name="Osuna-Cruz C.M."/>
            <person name="Vancaester E."/>
            <person name="Stenow R."/>
            <person name="Vandepoele K."/>
            <person name="Ploug H."/>
            <person name="Bruchert V."/>
            <person name="Godhe A."/>
            <person name="Topel M."/>
        </authorList>
    </citation>
    <scope>NUCLEOTIDE SEQUENCE</scope>
    <source>
        <strain evidence="14">R05AC</strain>
    </source>
</reference>
<evidence type="ECO:0000259" key="12">
    <source>
        <dbReference type="PROSITE" id="PS50112"/>
    </source>
</evidence>
<evidence type="ECO:0000256" key="2">
    <source>
        <dbReference type="ARBA" id="ARBA00022679"/>
    </source>
</evidence>
<organism evidence="14 15">
    <name type="scientific">Skeletonema marinoi</name>
    <dbReference type="NCBI Taxonomy" id="267567"/>
    <lineage>
        <taxon>Eukaryota</taxon>
        <taxon>Sar</taxon>
        <taxon>Stramenopiles</taxon>
        <taxon>Ochrophyta</taxon>
        <taxon>Bacillariophyta</taxon>
        <taxon>Coscinodiscophyceae</taxon>
        <taxon>Thalassiosirophycidae</taxon>
        <taxon>Thalassiosirales</taxon>
        <taxon>Skeletonemataceae</taxon>
        <taxon>Skeletonema</taxon>
        <taxon>Skeletonema marinoi-dohrnii complex</taxon>
    </lineage>
</organism>
<dbReference type="CDD" id="cd07302">
    <property type="entry name" value="CHD"/>
    <property type="match status" value="1"/>
</dbReference>
<comment type="similarity">
    <text evidence="10">Belongs to the adenylyl cyclase class-4/guanylyl cyclase family.</text>
</comment>
<feature type="domain" description="PAS" evidence="12">
    <location>
        <begin position="187"/>
        <end position="257"/>
    </location>
</feature>
<evidence type="ECO:0000256" key="8">
    <source>
        <dbReference type="ARBA" id="ARBA00023136"/>
    </source>
</evidence>
<dbReference type="PROSITE" id="PS00452">
    <property type="entry name" value="GUANYLATE_CYCLASE_1"/>
    <property type="match status" value="1"/>
</dbReference>
<evidence type="ECO:0000313" key="14">
    <source>
        <dbReference type="EMBL" id="KAK1741375.1"/>
    </source>
</evidence>
<sequence length="832" mass="92873">MNIASVNNSHSPQEAKPEPKTLSRIIMPPPESLRQILDGSFDASLVVLSDGQIWHMNDPTRGLFALSSSSTHTTYISTHISFLTSSHVTLSWNEVIQSHSFDNGKKVVDGIVVTSNKGGENTTTTTTTTPVKISMVRMMAAPETCHEECYFCLYLKEIAATTTTSRVSSLEEEWKKLSITNNETAADSTILKLVLDASFHALFVINEEGIIQLVNEKSCEVFGWSRDEFLGSNIHIIMPSDVASSHDQYLKNYLLTGVKKMIGTQREVTAQRKDGSTFPCVLGLSEVSKESGLICGFIRDLTSEKNLEERNENLEERNEANTHTIKVQRKGLLVAEDTILGILDASFHALFVINEEGIIQLVNEKSCEVFGWSKEEMMSQNINMIMPSEVAVNHDQYLKNYLKTGIKKMIGTQREVNAQRKDGTTFPCVLGLSEVSKESGLICGFIRDLTSEKQVRMEVEENHKLMLKIMDSSFHALLVINEKGIIQMVNERSTKVLGWTKEEFIGQNIKMIMPHEHAHQHDDYLKRYLATGFKRMIGKEREVPAKRKDGTTFPCILGLSEIDTSDGTKLFVGFLEDITVRKSLLIAEAEREASDNLLHNILPEHIAKRLKQDPSHIADHYENTTILFADIVGFTDKTSSMRPHDVVTMLNNLFSQFDYLVGHYDLNKVKTIGDCYMVTSIPSSEIDNDGCSRVCMFALDLLKAVKTYNMSGPQHGHLDIRVGIACGQVVAGVVGTKRFLFDMWGDAVNVAARMEQHGLPGKIQVTKEVVDNVDNSFSFELRGTLNIKGKGMLDCYFLKSGGKLKGPANRRSVYNSGNPHKPLPARSNSTLM</sequence>
<dbReference type="CDD" id="cd00130">
    <property type="entry name" value="PAS"/>
    <property type="match status" value="3"/>
</dbReference>
<evidence type="ECO:0000256" key="5">
    <source>
        <dbReference type="ARBA" id="ARBA00022777"/>
    </source>
</evidence>
<dbReference type="GO" id="GO:0006355">
    <property type="term" value="P:regulation of DNA-templated transcription"/>
    <property type="evidence" value="ECO:0007669"/>
    <property type="project" value="InterPro"/>
</dbReference>
<comment type="caution">
    <text evidence="14">The sequence shown here is derived from an EMBL/GenBank/DDBJ whole genome shotgun (WGS) entry which is preliminary data.</text>
</comment>
<dbReference type="Pfam" id="PF00989">
    <property type="entry name" value="PAS"/>
    <property type="match status" value="2"/>
</dbReference>
<dbReference type="InterPro" id="IPR001054">
    <property type="entry name" value="A/G_cyclase"/>
</dbReference>
<feature type="compositionally biased region" description="Polar residues" evidence="11">
    <location>
        <begin position="1"/>
        <end position="12"/>
    </location>
</feature>
<dbReference type="GO" id="GO:0005524">
    <property type="term" value="F:ATP binding"/>
    <property type="evidence" value="ECO:0007669"/>
    <property type="project" value="UniProtKB-KW"/>
</dbReference>
<evidence type="ECO:0000313" key="15">
    <source>
        <dbReference type="Proteomes" id="UP001224775"/>
    </source>
</evidence>
<dbReference type="GO" id="GO:0016301">
    <property type="term" value="F:kinase activity"/>
    <property type="evidence" value="ECO:0007669"/>
    <property type="project" value="UniProtKB-KW"/>
</dbReference>
<dbReference type="GO" id="GO:0004383">
    <property type="term" value="F:guanylate cyclase activity"/>
    <property type="evidence" value="ECO:0007669"/>
    <property type="project" value="UniProtKB-EC"/>
</dbReference>
<feature type="region of interest" description="Disordered" evidence="11">
    <location>
        <begin position="1"/>
        <end position="25"/>
    </location>
</feature>
<dbReference type="PROSITE" id="PS50125">
    <property type="entry name" value="GUANYLATE_CYCLASE_2"/>
    <property type="match status" value="1"/>
</dbReference>
<accession>A0AAD9DD52</accession>
<dbReference type="InterPro" id="IPR035965">
    <property type="entry name" value="PAS-like_dom_sf"/>
</dbReference>
<dbReference type="Proteomes" id="UP001224775">
    <property type="component" value="Unassembled WGS sequence"/>
</dbReference>
<dbReference type="GO" id="GO:0035556">
    <property type="term" value="P:intracellular signal transduction"/>
    <property type="evidence" value="ECO:0007669"/>
    <property type="project" value="InterPro"/>
</dbReference>
<dbReference type="AlphaFoldDB" id="A0AAD9DD52"/>
<keyword evidence="7" id="KW-1133">Transmembrane helix</keyword>
<dbReference type="SUPFAM" id="SSF55073">
    <property type="entry name" value="Nucleotide cyclase"/>
    <property type="match status" value="1"/>
</dbReference>
<name>A0AAD9DD52_9STRA</name>
<dbReference type="InterPro" id="IPR013767">
    <property type="entry name" value="PAS_fold"/>
</dbReference>
<dbReference type="InterPro" id="IPR018297">
    <property type="entry name" value="A/G_cyclase_CS"/>
</dbReference>
<dbReference type="EC" id="4.6.1.2" evidence="14"/>
<protein>
    <submittedName>
        <fullName evidence="14">Guanylate cyclase</fullName>
        <ecNumber evidence="14">4.6.1.2</ecNumber>
    </submittedName>
</protein>
<comment type="subcellular location">
    <subcellularLocation>
        <location evidence="1">Membrane</location>
    </subcellularLocation>
</comment>
<dbReference type="PANTHER" id="PTHR11920">
    <property type="entry name" value="GUANYLYL CYCLASE"/>
    <property type="match status" value="1"/>
</dbReference>
<evidence type="ECO:0000256" key="3">
    <source>
        <dbReference type="ARBA" id="ARBA00022692"/>
    </source>
</evidence>
<dbReference type="FunFam" id="3.30.450.20:FF:000060">
    <property type="entry name" value="Sensor protein FixL"/>
    <property type="match status" value="3"/>
</dbReference>
<keyword evidence="9 10" id="KW-0456">Lyase</keyword>
<dbReference type="SUPFAM" id="SSF55785">
    <property type="entry name" value="PYP-like sensor domain (PAS domain)"/>
    <property type="match status" value="3"/>
</dbReference>
<dbReference type="InterPro" id="IPR029787">
    <property type="entry name" value="Nucleotide_cyclase"/>
</dbReference>
<dbReference type="SMART" id="SM00091">
    <property type="entry name" value="PAS"/>
    <property type="match status" value="4"/>
</dbReference>
<dbReference type="Gene3D" id="3.30.450.20">
    <property type="entry name" value="PAS domain"/>
    <property type="match status" value="3"/>
</dbReference>
<dbReference type="GO" id="GO:0007168">
    <property type="term" value="P:receptor guanylyl cyclase signaling pathway"/>
    <property type="evidence" value="ECO:0007669"/>
    <property type="project" value="TreeGrafter"/>
</dbReference>
<dbReference type="GO" id="GO:0004016">
    <property type="term" value="F:adenylate cyclase activity"/>
    <property type="evidence" value="ECO:0007669"/>
    <property type="project" value="TreeGrafter"/>
</dbReference>
<proteinExistence type="inferred from homology"/>
<dbReference type="InterPro" id="IPR000014">
    <property type="entry name" value="PAS"/>
</dbReference>
<dbReference type="PANTHER" id="PTHR11920:SF335">
    <property type="entry name" value="GUANYLATE CYCLASE"/>
    <property type="match status" value="1"/>
</dbReference>
<evidence type="ECO:0000259" key="13">
    <source>
        <dbReference type="PROSITE" id="PS50125"/>
    </source>
</evidence>
<dbReference type="InterPro" id="IPR050401">
    <property type="entry name" value="Cyclic_nucleotide_synthase"/>
</dbReference>
<keyword evidence="6" id="KW-0067">ATP-binding</keyword>